<evidence type="ECO:0000313" key="2">
    <source>
        <dbReference type="Proteomes" id="UP001638806"/>
    </source>
</evidence>
<name>A0ACC4DVZ3_PURLI</name>
<dbReference type="Proteomes" id="UP001638806">
    <property type="component" value="Unassembled WGS sequence"/>
</dbReference>
<organism evidence="1 2">
    <name type="scientific">Purpureocillium lilacinum</name>
    <name type="common">Paecilomyces lilacinus</name>
    <dbReference type="NCBI Taxonomy" id="33203"/>
    <lineage>
        <taxon>Eukaryota</taxon>
        <taxon>Fungi</taxon>
        <taxon>Dikarya</taxon>
        <taxon>Ascomycota</taxon>
        <taxon>Pezizomycotina</taxon>
        <taxon>Sordariomycetes</taxon>
        <taxon>Hypocreomycetidae</taxon>
        <taxon>Hypocreales</taxon>
        <taxon>Ophiocordycipitaceae</taxon>
        <taxon>Purpureocillium</taxon>
    </lineage>
</organism>
<proteinExistence type="predicted"/>
<evidence type="ECO:0000313" key="1">
    <source>
        <dbReference type="EMBL" id="KAL3960426.1"/>
    </source>
</evidence>
<comment type="caution">
    <text evidence="1">The sequence shown here is derived from an EMBL/GenBank/DDBJ whole genome shotgun (WGS) entry which is preliminary data.</text>
</comment>
<sequence length="178" mass="19168">MLGFQLPDLPAYGAAAIGRDPSITSRLLAPVRSPVRPDFQVAVPRPLPTARCSCVNWTPSRPLAACLPACLSSVVGRRRVDACRDDCLDRLMQRPPPLQGLHRLGSRGDGAVAVIVPPARATMMAPKTQAARGHRGPGNQAWQGEWGWCSGARGAPKCGRRIRFQTRGPPAAPVARWR</sequence>
<reference evidence="1" key="1">
    <citation type="submission" date="2024-12" db="EMBL/GenBank/DDBJ databases">
        <title>Comparative genomics and development of molecular markers within Purpureocillium lilacinum and among Purpureocillium species.</title>
        <authorList>
            <person name="Yeh Z.-Y."/>
            <person name="Ni N.-T."/>
            <person name="Lo P.-H."/>
            <person name="Mushyakhwo K."/>
            <person name="Lin C.-F."/>
            <person name="Nai Y.-S."/>
        </authorList>
    </citation>
    <scope>NUCLEOTIDE SEQUENCE</scope>
    <source>
        <strain evidence="1">NCHU-NPUST-175</strain>
    </source>
</reference>
<keyword evidence="2" id="KW-1185">Reference proteome</keyword>
<protein>
    <submittedName>
        <fullName evidence="1">Uncharacterized protein</fullName>
    </submittedName>
</protein>
<accession>A0ACC4DVZ3</accession>
<gene>
    <name evidence="1" type="ORF">ACCO45_005543</name>
</gene>
<dbReference type="EMBL" id="JBGNUJ010000004">
    <property type="protein sequence ID" value="KAL3960426.1"/>
    <property type="molecule type" value="Genomic_DNA"/>
</dbReference>